<keyword evidence="2" id="KW-1185">Reference proteome</keyword>
<sequence>MLEIFMFANPIGGLCLNTEVNIIRGLKQHRLKVQPNLVPITNMNVVTDFLERNQLDTRDLILRNQVMAITFQSMLDYKAASFQGNKKARAFTMSLQDHLNEGLDCYSDDLIHTIAREVHLDEQTFFTDRVSQLAKDLCEADRQLANNLGVKKTPSTVFIDYRQNINGDGILINGAVTEDLIDQILAKQLPQQQTINQKPFLKLLNANRAQLHLI</sequence>
<evidence type="ECO:0000313" key="2">
    <source>
        <dbReference type="Proteomes" id="UP001596310"/>
    </source>
</evidence>
<comment type="caution">
    <text evidence="1">The sequence shown here is derived from an EMBL/GenBank/DDBJ whole genome shotgun (WGS) entry which is preliminary data.</text>
</comment>
<dbReference type="RefSeq" id="WP_164511048.1">
    <property type="nucleotide sequence ID" value="NZ_JBHSSM010000005.1"/>
</dbReference>
<dbReference type="Proteomes" id="UP001596310">
    <property type="component" value="Unassembled WGS sequence"/>
</dbReference>
<dbReference type="SUPFAM" id="SSF52833">
    <property type="entry name" value="Thioredoxin-like"/>
    <property type="match status" value="1"/>
</dbReference>
<proteinExistence type="predicted"/>
<reference evidence="2" key="1">
    <citation type="journal article" date="2019" name="Int. J. Syst. Evol. Microbiol.">
        <title>The Global Catalogue of Microorganisms (GCM) 10K type strain sequencing project: providing services to taxonomists for standard genome sequencing and annotation.</title>
        <authorList>
            <consortium name="The Broad Institute Genomics Platform"/>
            <consortium name="The Broad Institute Genome Sequencing Center for Infectious Disease"/>
            <person name="Wu L."/>
            <person name="Ma J."/>
        </authorList>
    </citation>
    <scope>NUCLEOTIDE SEQUENCE [LARGE SCALE GENOMIC DNA]</scope>
    <source>
        <strain evidence="2">CCM 8897</strain>
    </source>
</reference>
<name>A0ABW1UK86_9LACO</name>
<dbReference type="Gene3D" id="3.40.30.10">
    <property type="entry name" value="Glutaredoxin"/>
    <property type="match status" value="1"/>
</dbReference>
<organism evidence="1 2">
    <name type="scientific">Lapidilactobacillus achengensis</name>
    <dbReference type="NCBI Taxonomy" id="2486000"/>
    <lineage>
        <taxon>Bacteria</taxon>
        <taxon>Bacillati</taxon>
        <taxon>Bacillota</taxon>
        <taxon>Bacilli</taxon>
        <taxon>Lactobacillales</taxon>
        <taxon>Lactobacillaceae</taxon>
        <taxon>Lapidilactobacillus</taxon>
    </lineage>
</organism>
<dbReference type="EMBL" id="JBHSSM010000005">
    <property type="protein sequence ID" value="MFC6314126.1"/>
    <property type="molecule type" value="Genomic_DNA"/>
</dbReference>
<protein>
    <submittedName>
        <fullName evidence="1">DsbA family protein</fullName>
    </submittedName>
</protein>
<accession>A0ABW1UK86</accession>
<gene>
    <name evidence="1" type="ORF">ACFQHW_00890</name>
</gene>
<dbReference type="Pfam" id="PF13743">
    <property type="entry name" value="Thioredoxin_5"/>
    <property type="match status" value="1"/>
</dbReference>
<evidence type="ECO:0000313" key="1">
    <source>
        <dbReference type="EMBL" id="MFC6314126.1"/>
    </source>
</evidence>
<dbReference type="InterPro" id="IPR036249">
    <property type="entry name" value="Thioredoxin-like_sf"/>
</dbReference>